<dbReference type="EMBL" id="RZGK01000002">
    <property type="protein sequence ID" value="KAF9701542.1"/>
    <property type="molecule type" value="Genomic_DNA"/>
</dbReference>
<evidence type="ECO:0000313" key="5">
    <source>
        <dbReference type="Proteomes" id="UP000651452"/>
    </source>
</evidence>
<protein>
    <recommendedName>
        <fullName evidence="3">DUF6594 domain-containing protein</fullName>
    </recommendedName>
</protein>
<evidence type="ECO:0000256" key="2">
    <source>
        <dbReference type="SAM" id="Phobius"/>
    </source>
</evidence>
<keyword evidence="2" id="KW-0812">Transmembrane</keyword>
<name>A0A8H7MN67_9PLEO</name>
<gene>
    <name evidence="4" type="ORF">EKO04_000599</name>
</gene>
<feature type="region of interest" description="Disordered" evidence="1">
    <location>
        <begin position="47"/>
        <end position="69"/>
    </location>
</feature>
<feature type="transmembrane region" description="Helical" evidence="2">
    <location>
        <begin position="378"/>
        <end position="398"/>
    </location>
</feature>
<feature type="domain" description="DUF6594" evidence="3">
    <location>
        <begin position="104"/>
        <end position="390"/>
    </location>
</feature>
<keyword evidence="2" id="KW-0472">Membrane</keyword>
<evidence type="ECO:0000256" key="1">
    <source>
        <dbReference type="SAM" id="MobiDB-lite"/>
    </source>
</evidence>
<accession>A0A8H7MN67</accession>
<feature type="transmembrane region" description="Helical" evidence="2">
    <location>
        <begin position="309"/>
        <end position="330"/>
    </location>
</feature>
<proteinExistence type="predicted"/>
<reference evidence="4" key="1">
    <citation type="submission" date="2018-12" db="EMBL/GenBank/DDBJ databases">
        <authorList>
            <person name="Syme R.A."/>
            <person name="Farfan-Caceres L."/>
            <person name="Lichtenzveig J."/>
        </authorList>
    </citation>
    <scope>NUCLEOTIDE SEQUENCE</scope>
    <source>
        <strain evidence="4">Al4</strain>
    </source>
</reference>
<sequence>MAPSRTMTGDTFNDEKPPQTPVSPTNTDASTLRGDAIIEIGEVPLQVSQSSPEGCQPAGDGVQPGDEKRPGFLRRVTGSFKSVPEPEHVTETRTKTLENCPNGFPRLAAFQSSDSNFGLYRSYSYLHSRILLDFQDEITELEKELDQLDWDDYDEDEDRPRFRDIATDHTEGEEEPRTRRIVLREIKARLMEYDEVLINVRRLEAFQKPSDRDYRSVRRYHTNTKPLMDAEMDSIRSKEDIVSISTGRERAAFDGGVETLIGQVDGSLKRIFNLKQPPLLNYFRTPELVAKTVNTDVSLYSASRIDKMVNIFITFVIFILLVIPIVTMYHLTSTIAIDSNTPAVTSRNTFNAVGVLIVFTLLFSAAMSVLTKAARHEMFAASAAYCAILVVFIGNFTGPNN</sequence>
<feature type="transmembrane region" description="Helical" evidence="2">
    <location>
        <begin position="350"/>
        <end position="371"/>
    </location>
</feature>
<keyword evidence="2" id="KW-1133">Transmembrane helix</keyword>
<dbReference type="Proteomes" id="UP000651452">
    <property type="component" value="Unassembled WGS sequence"/>
</dbReference>
<dbReference type="OrthoDB" id="3533814at2759"/>
<feature type="compositionally biased region" description="Polar residues" evidence="1">
    <location>
        <begin position="1"/>
        <end position="11"/>
    </location>
</feature>
<reference evidence="4" key="2">
    <citation type="submission" date="2020-09" db="EMBL/GenBank/DDBJ databases">
        <title>Reference genome assembly for Australian Ascochyta lentis isolate Al4.</title>
        <authorList>
            <person name="Lee R.C."/>
            <person name="Farfan-Caceres L.M."/>
            <person name="Debler J.W."/>
            <person name="Williams A.H."/>
            <person name="Henares B.M."/>
        </authorList>
    </citation>
    <scope>NUCLEOTIDE SEQUENCE</scope>
    <source>
        <strain evidence="4">Al4</strain>
    </source>
</reference>
<dbReference type="AlphaFoldDB" id="A0A8H7MN67"/>
<dbReference type="PANTHER" id="PTHR34502">
    <property type="entry name" value="DUF6594 DOMAIN-CONTAINING PROTEIN-RELATED"/>
    <property type="match status" value="1"/>
</dbReference>
<feature type="region of interest" description="Disordered" evidence="1">
    <location>
        <begin position="1"/>
        <end position="34"/>
    </location>
</feature>
<evidence type="ECO:0000259" key="3">
    <source>
        <dbReference type="Pfam" id="PF20237"/>
    </source>
</evidence>
<organism evidence="4 5">
    <name type="scientific">Ascochyta lentis</name>
    <dbReference type="NCBI Taxonomy" id="205686"/>
    <lineage>
        <taxon>Eukaryota</taxon>
        <taxon>Fungi</taxon>
        <taxon>Dikarya</taxon>
        <taxon>Ascomycota</taxon>
        <taxon>Pezizomycotina</taxon>
        <taxon>Dothideomycetes</taxon>
        <taxon>Pleosporomycetidae</taxon>
        <taxon>Pleosporales</taxon>
        <taxon>Pleosporineae</taxon>
        <taxon>Didymellaceae</taxon>
        <taxon>Ascochyta</taxon>
    </lineage>
</organism>
<evidence type="ECO:0000313" key="4">
    <source>
        <dbReference type="EMBL" id="KAF9701542.1"/>
    </source>
</evidence>
<dbReference type="PANTHER" id="PTHR34502:SF3">
    <property type="entry name" value="DUF6594 DOMAIN-CONTAINING PROTEIN"/>
    <property type="match status" value="1"/>
</dbReference>
<keyword evidence="5" id="KW-1185">Reference proteome</keyword>
<dbReference type="Pfam" id="PF20237">
    <property type="entry name" value="DUF6594"/>
    <property type="match status" value="1"/>
</dbReference>
<comment type="caution">
    <text evidence="4">The sequence shown here is derived from an EMBL/GenBank/DDBJ whole genome shotgun (WGS) entry which is preliminary data.</text>
</comment>
<dbReference type="InterPro" id="IPR046529">
    <property type="entry name" value="DUF6594"/>
</dbReference>